<dbReference type="WBParaSite" id="Minc3s01983g27581">
    <property type="protein sequence ID" value="Minc3s01983g27581"/>
    <property type="gene ID" value="Minc3s01983g27581"/>
</dbReference>
<organism evidence="8 9">
    <name type="scientific">Meloidogyne incognita</name>
    <name type="common">Southern root-knot nematode worm</name>
    <name type="synonym">Oxyuris incognita</name>
    <dbReference type="NCBI Taxonomy" id="6306"/>
    <lineage>
        <taxon>Eukaryota</taxon>
        <taxon>Metazoa</taxon>
        <taxon>Ecdysozoa</taxon>
        <taxon>Nematoda</taxon>
        <taxon>Chromadorea</taxon>
        <taxon>Rhabditida</taxon>
        <taxon>Tylenchina</taxon>
        <taxon>Tylenchomorpha</taxon>
        <taxon>Tylenchoidea</taxon>
        <taxon>Meloidogynidae</taxon>
        <taxon>Meloidogyninae</taxon>
        <taxon>Meloidogyne</taxon>
        <taxon>Meloidogyne incognita group</taxon>
    </lineage>
</organism>
<keyword evidence="8" id="KW-1185">Reference proteome</keyword>
<dbReference type="GO" id="GO:0000981">
    <property type="term" value="F:DNA-binding transcription factor activity, RNA polymerase II-specific"/>
    <property type="evidence" value="ECO:0007669"/>
    <property type="project" value="TreeGrafter"/>
</dbReference>
<evidence type="ECO:0000256" key="4">
    <source>
        <dbReference type="ARBA" id="ARBA00023163"/>
    </source>
</evidence>
<dbReference type="InterPro" id="IPR036638">
    <property type="entry name" value="HLH_DNA-bd_sf"/>
</dbReference>
<dbReference type="InterPro" id="IPR011598">
    <property type="entry name" value="bHLH_dom"/>
</dbReference>
<dbReference type="PANTHER" id="PTHR11969:SF54">
    <property type="entry name" value="MAD-LIKE PROTEIN 1"/>
    <property type="match status" value="1"/>
</dbReference>
<protein>
    <submittedName>
        <fullName evidence="9">BHLH domain-containing protein</fullName>
    </submittedName>
</protein>
<dbReference type="GO" id="GO:0046983">
    <property type="term" value="F:protein dimerization activity"/>
    <property type="evidence" value="ECO:0007669"/>
    <property type="project" value="InterPro"/>
</dbReference>
<feature type="compositionally biased region" description="Low complexity" evidence="6">
    <location>
        <begin position="165"/>
        <end position="184"/>
    </location>
</feature>
<evidence type="ECO:0000259" key="7">
    <source>
        <dbReference type="PROSITE" id="PS50888"/>
    </source>
</evidence>
<evidence type="ECO:0000256" key="5">
    <source>
        <dbReference type="ARBA" id="ARBA00023242"/>
    </source>
</evidence>
<evidence type="ECO:0000256" key="6">
    <source>
        <dbReference type="SAM" id="MobiDB-lite"/>
    </source>
</evidence>
<dbReference type="GO" id="GO:0000978">
    <property type="term" value="F:RNA polymerase II cis-regulatory region sequence-specific DNA binding"/>
    <property type="evidence" value="ECO:0007669"/>
    <property type="project" value="TreeGrafter"/>
</dbReference>
<evidence type="ECO:0000256" key="3">
    <source>
        <dbReference type="ARBA" id="ARBA00023125"/>
    </source>
</evidence>
<feature type="compositionally biased region" description="Low complexity" evidence="6">
    <location>
        <begin position="133"/>
        <end position="149"/>
    </location>
</feature>
<keyword evidence="4" id="KW-0804">Transcription</keyword>
<evidence type="ECO:0000256" key="2">
    <source>
        <dbReference type="ARBA" id="ARBA00023015"/>
    </source>
</evidence>
<feature type="region of interest" description="Disordered" evidence="6">
    <location>
        <begin position="133"/>
        <end position="152"/>
    </location>
</feature>
<feature type="region of interest" description="Disordered" evidence="6">
    <location>
        <begin position="157"/>
        <end position="197"/>
    </location>
</feature>
<dbReference type="PANTHER" id="PTHR11969">
    <property type="entry name" value="MAX DIMERIZATION, MAD"/>
    <property type="match status" value="1"/>
</dbReference>
<evidence type="ECO:0000256" key="1">
    <source>
        <dbReference type="ARBA" id="ARBA00004123"/>
    </source>
</evidence>
<proteinExistence type="predicted"/>
<evidence type="ECO:0000313" key="9">
    <source>
        <dbReference type="WBParaSite" id="Minc3s01983g27581"/>
    </source>
</evidence>
<feature type="region of interest" description="Disordered" evidence="6">
    <location>
        <begin position="259"/>
        <end position="284"/>
    </location>
</feature>
<dbReference type="GO" id="GO:0005634">
    <property type="term" value="C:nucleus"/>
    <property type="evidence" value="ECO:0007669"/>
    <property type="project" value="UniProtKB-SubCell"/>
</dbReference>
<dbReference type="SMART" id="SM00353">
    <property type="entry name" value="HLH"/>
    <property type="match status" value="1"/>
</dbReference>
<sequence>MLNSFTPQQHQQAVSQHLSIEQLLRAAKLIEQRAIIEKMPSQFNELGGGGFSANFGEKYEARILAPKLRTFVGDPNCGPSSTGSSQRSSPLSASPSPDLAVLACLHSPQYYQQQTQQNLTLLESQQRQSISTSSAASSIASGSSMATTTDARHLSTRLDDNLSPSASHGVGSGRRASGSRQSRAAHNELEKNRRANLRGHLEALKSVLPPESDTHRDTTLSLLTRARNYIKFVDDQKSALLKKREALLAEHSRLQQLLQQNKGEGELPQYNDNNFKETTESLTPSQNETCRKIIKIVQIPEEREEEVVGGEEINVDFTQYEISQNCLIKEKKVEEGEKNNSKQESNNIKVNMEEYLSLNGLLPALPLLYPYSSVNSAGVAGTMTA</sequence>
<feature type="compositionally biased region" description="Low complexity" evidence="6">
    <location>
        <begin position="80"/>
        <end position="96"/>
    </location>
</feature>
<keyword evidence="3" id="KW-0238">DNA-binding</keyword>
<dbReference type="PROSITE" id="PS50888">
    <property type="entry name" value="BHLH"/>
    <property type="match status" value="1"/>
</dbReference>
<dbReference type="Gene3D" id="4.10.280.10">
    <property type="entry name" value="Helix-loop-helix DNA-binding domain"/>
    <property type="match status" value="1"/>
</dbReference>
<dbReference type="AlphaFoldDB" id="A0A914MJ02"/>
<evidence type="ECO:0000313" key="8">
    <source>
        <dbReference type="Proteomes" id="UP000887563"/>
    </source>
</evidence>
<comment type="subcellular location">
    <subcellularLocation>
        <location evidence="1">Nucleus</location>
    </subcellularLocation>
</comment>
<keyword evidence="2" id="KW-0805">Transcription regulation</keyword>
<feature type="region of interest" description="Disordered" evidence="6">
    <location>
        <begin position="74"/>
        <end position="96"/>
    </location>
</feature>
<feature type="compositionally biased region" description="Basic and acidic residues" evidence="6">
    <location>
        <begin position="185"/>
        <end position="197"/>
    </location>
</feature>
<name>A0A914MJ02_MELIC</name>
<accession>A0A914MJ02</accession>
<keyword evidence="5" id="KW-0539">Nucleus</keyword>
<dbReference type="Proteomes" id="UP000887563">
    <property type="component" value="Unplaced"/>
</dbReference>
<reference evidence="9" key="1">
    <citation type="submission" date="2022-11" db="UniProtKB">
        <authorList>
            <consortium name="WormBaseParasite"/>
        </authorList>
    </citation>
    <scope>IDENTIFICATION</scope>
</reference>
<dbReference type="Pfam" id="PF00010">
    <property type="entry name" value="HLH"/>
    <property type="match status" value="1"/>
</dbReference>
<dbReference type="SUPFAM" id="SSF47459">
    <property type="entry name" value="HLH, helix-loop-helix DNA-binding domain"/>
    <property type="match status" value="1"/>
</dbReference>
<feature type="domain" description="BHLH" evidence="7">
    <location>
        <begin position="181"/>
        <end position="233"/>
    </location>
</feature>